<dbReference type="GO" id="GO:0009570">
    <property type="term" value="C:chloroplast stroma"/>
    <property type="evidence" value="ECO:0007669"/>
    <property type="project" value="TreeGrafter"/>
</dbReference>
<dbReference type="Gene3D" id="2.60.210.10">
    <property type="entry name" value="Apoptosis, Tumor Necrosis Factor Receptor Associated Protein 2, Chain A"/>
    <property type="match status" value="1"/>
</dbReference>
<evidence type="ECO:0000259" key="6">
    <source>
        <dbReference type="PROSITE" id="PS50144"/>
    </source>
</evidence>
<dbReference type="GO" id="GO:0016002">
    <property type="term" value="F:sulfite reductase activity"/>
    <property type="evidence" value="ECO:0007669"/>
    <property type="project" value="TreeGrafter"/>
</dbReference>
<keyword evidence="8" id="KW-1185">Reference proteome</keyword>
<dbReference type="EMBL" id="BQKI01000016">
    <property type="protein sequence ID" value="GJN09610.1"/>
    <property type="molecule type" value="Genomic_DNA"/>
</dbReference>
<dbReference type="GO" id="GO:0000103">
    <property type="term" value="P:sulfate assimilation"/>
    <property type="evidence" value="ECO:0007669"/>
    <property type="project" value="TreeGrafter"/>
</dbReference>
<dbReference type="GO" id="GO:0050311">
    <property type="term" value="F:sulfite reductase (ferredoxin) activity"/>
    <property type="evidence" value="ECO:0007669"/>
    <property type="project" value="TreeGrafter"/>
</dbReference>
<dbReference type="PROSITE" id="PS50144">
    <property type="entry name" value="MATH"/>
    <property type="match status" value="1"/>
</dbReference>
<dbReference type="PANTHER" id="PTHR11493">
    <property type="entry name" value="SULFITE REDUCTASE [NADPH] SUBUNIT BETA-RELATED"/>
    <property type="match status" value="1"/>
</dbReference>
<dbReference type="AlphaFoldDB" id="A0AAV5DI55"/>
<evidence type="ECO:0000256" key="2">
    <source>
        <dbReference type="ARBA" id="ARBA00022723"/>
    </source>
</evidence>
<accession>A0AAV5DI55</accession>
<feature type="domain" description="MATH" evidence="6">
    <location>
        <begin position="1"/>
        <end position="57"/>
    </location>
</feature>
<dbReference type="CDD" id="cd00121">
    <property type="entry name" value="MATH"/>
    <property type="match status" value="1"/>
</dbReference>
<keyword evidence="4" id="KW-0411">Iron-sulfur</keyword>
<dbReference type="InterPro" id="IPR002083">
    <property type="entry name" value="MATH/TRAF_dom"/>
</dbReference>
<dbReference type="SUPFAM" id="SSF49599">
    <property type="entry name" value="TRAF domain-like"/>
    <property type="match status" value="1"/>
</dbReference>
<dbReference type="GO" id="GO:0051536">
    <property type="term" value="F:iron-sulfur cluster binding"/>
    <property type="evidence" value="ECO:0007669"/>
    <property type="project" value="UniProtKB-KW"/>
</dbReference>
<evidence type="ECO:0000256" key="3">
    <source>
        <dbReference type="ARBA" id="ARBA00023004"/>
    </source>
</evidence>
<proteinExistence type="predicted"/>
<feature type="compositionally biased region" description="Polar residues" evidence="5">
    <location>
        <begin position="127"/>
        <end position="139"/>
    </location>
</feature>
<dbReference type="Pfam" id="PF22486">
    <property type="entry name" value="MATH_2"/>
    <property type="match status" value="1"/>
</dbReference>
<sequence length="180" mass="20572">MEAVFEIIGYSNLRGTGQRFISSSTFSIGGSDTWCIRFYPNGNNKDDYYDAYVAVYLVYTGVFRMQVSCVFSLVDWTTRLSTPPLKKDETEVKRSKVEFIKEKSNFLRLWVDGEKIMSAEEPPEVTQARNDNSHGTNFPDSPEPIYGTQYLPRKFKIAVTTAGDNSVDILSIMSRRNCWL</sequence>
<dbReference type="GO" id="GO:0020037">
    <property type="term" value="F:heme binding"/>
    <property type="evidence" value="ECO:0007669"/>
    <property type="project" value="InterPro"/>
</dbReference>
<gene>
    <name evidence="7" type="primary">ga27631</name>
    <name evidence="7" type="ORF">PR202_ga27631</name>
</gene>
<organism evidence="7 8">
    <name type="scientific">Eleusine coracana subsp. coracana</name>
    <dbReference type="NCBI Taxonomy" id="191504"/>
    <lineage>
        <taxon>Eukaryota</taxon>
        <taxon>Viridiplantae</taxon>
        <taxon>Streptophyta</taxon>
        <taxon>Embryophyta</taxon>
        <taxon>Tracheophyta</taxon>
        <taxon>Spermatophyta</taxon>
        <taxon>Magnoliopsida</taxon>
        <taxon>Liliopsida</taxon>
        <taxon>Poales</taxon>
        <taxon>Poaceae</taxon>
        <taxon>PACMAD clade</taxon>
        <taxon>Chloridoideae</taxon>
        <taxon>Cynodonteae</taxon>
        <taxon>Eleusininae</taxon>
        <taxon>Eleusine</taxon>
    </lineage>
</organism>
<reference evidence="7" key="2">
    <citation type="submission" date="2021-12" db="EMBL/GenBank/DDBJ databases">
        <title>Resequencing data analysis of finger millet.</title>
        <authorList>
            <person name="Hatakeyama M."/>
            <person name="Aluri S."/>
            <person name="Balachadran M.T."/>
            <person name="Sivarajan S.R."/>
            <person name="Poveda L."/>
            <person name="Shimizu-Inatsugi R."/>
            <person name="Schlapbach R."/>
            <person name="Sreeman S.M."/>
            <person name="Shimizu K.K."/>
        </authorList>
    </citation>
    <scope>NUCLEOTIDE SEQUENCE</scope>
</reference>
<dbReference type="SUPFAM" id="SSF56014">
    <property type="entry name" value="Nitrite and sulphite reductase 4Fe-4S domain-like"/>
    <property type="match status" value="1"/>
</dbReference>
<dbReference type="Proteomes" id="UP001054889">
    <property type="component" value="Unassembled WGS sequence"/>
</dbReference>
<dbReference type="InterPro" id="IPR045854">
    <property type="entry name" value="NO2/SO3_Rdtase_4Fe4S_sf"/>
</dbReference>
<evidence type="ECO:0000256" key="4">
    <source>
        <dbReference type="ARBA" id="ARBA00023014"/>
    </source>
</evidence>
<keyword evidence="2" id="KW-0479">Metal-binding</keyword>
<dbReference type="GO" id="GO:0009337">
    <property type="term" value="C:sulfite reductase complex (NADPH)"/>
    <property type="evidence" value="ECO:0007669"/>
    <property type="project" value="TreeGrafter"/>
</dbReference>
<evidence type="ECO:0000256" key="5">
    <source>
        <dbReference type="SAM" id="MobiDB-lite"/>
    </source>
</evidence>
<evidence type="ECO:0000313" key="7">
    <source>
        <dbReference type="EMBL" id="GJN09610.1"/>
    </source>
</evidence>
<name>A0AAV5DI55_ELECO</name>
<reference evidence="7" key="1">
    <citation type="journal article" date="2018" name="DNA Res.">
        <title>Multiple hybrid de novo genome assembly of finger millet, an orphan allotetraploid crop.</title>
        <authorList>
            <person name="Hatakeyama M."/>
            <person name="Aluri S."/>
            <person name="Balachadran M.T."/>
            <person name="Sivarajan S.R."/>
            <person name="Patrignani A."/>
            <person name="Gruter S."/>
            <person name="Poveda L."/>
            <person name="Shimizu-Inatsugi R."/>
            <person name="Baeten J."/>
            <person name="Francoijs K.J."/>
            <person name="Nataraja K.N."/>
            <person name="Reddy Y.A.N."/>
            <person name="Phadnis S."/>
            <person name="Ravikumar R.L."/>
            <person name="Schlapbach R."/>
            <person name="Sreeman S.M."/>
            <person name="Shimizu K.K."/>
        </authorList>
    </citation>
    <scope>NUCLEOTIDE SEQUENCE</scope>
</reference>
<comment type="caution">
    <text evidence="7">The sequence shown here is derived from an EMBL/GenBank/DDBJ whole genome shotgun (WGS) entry which is preliminary data.</text>
</comment>
<dbReference type="InterPro" id="IPR045169">
    <property type="entry name" value="NO2/SO3_Rdtase_4Fe4S_prot"/>
</dbReference>
<keyword evidence="3" id="KW-0408">Iron</keyword>
<dbReference type="InterPro" id="IPR008974">
    <property type="entry name" value="TRAF-like"/>
</dbReference>
<feature type="region of interest" description="Disordered" evidence="5">
    <location>
        <begin position="120"/>
        <end position="145"/>
    </location>
</feature>
<dbReference type="Gene3D" id="3.30.413.10">
    <property type="entry name" value="Sulfite Reductase Hemoprotein, domain 1"/>
    <property type="match status" value="1"/>
</dbReference>
<evidence type="ECO:0000313" key="8">
    <source>
        <dbReference type="Proteomes" id="UP001054889"/>
    </source>
</evidence>
<evidence type="ECO:0000256" key="1">
    <source>
        <dbReference type="ARBA" id="ARBA00001966"/>
    </source>
</evidence>
<protein>
    <recommendedName>
        <fullName evidence="6">MATH domain-containing protein</fullName>
    </recommendedName>
</protein>
<dbReference type="GO" id="GO:0046872">
    <property type="term" value="F:metal ion binding"/>
    <property type="evidence" value="ECO:0007669"/>
    <property type="project" value="UniProtKB-KW"/>
</dbReference>
<dbReference type="PANTHER" id="PTHR11493:SF47">
    <property type="entry name" value="SULFITE REDUCTASE [NADPH] SUBUNIT BETA"/>
    <property type="match status" value="1"/>
</dbReference>
<comment type="cofactor">
    <cofactor evidence="1">
        <name>[4Fe-4S] cluster</name>
        <dbReference type="ChEBI" id="CHEBI:49883"/>
    </cofactor>
</comment>